<evidence type="ECO:0000256" key="2">
    <source>
        <dbReference type="SAM" id="MobiDB-lite"/>
    </source>
</evidence>
<keyword evidence="1" id="KW-0175">Coiled coil</keyword>
<proteinExistence type="predicted"/>
<feature type="region of interest" description="Disordered" evidence="2">
    <location>
        <begin position="825"/>
        <end position="851"/>
    </location>
</feature>
<feature type="transmembrane region" description="Helical" evidence="3">
    <location>
        <begin position="1013"/>
        <end position="1032"/>
    </location>
</feature>
<evidence type="ECO:0000256" key="3">
    <source>
        <dbReference type="SAM" id="Phobius"/>
    </source>
</evidence>
<comment type="caution">
    <text evidence="4">The sequence shown here is derived from an EMBL/GenBank/DDBJ whole genome shotgun (WGS) entry which is preliminary data.</text>
</comment>
<gene>
    <name evidence="4" type="ORF">GOP47_0007909</name>
</gene>
<protein>
    <submittedName>
        <fullName evidence="4">Uncharacterized protein</fullName>
    </submittedName>
</protein>
<sequence length="1040" mass="117814">MALYTRRVITPVEDISSGRSLSPSSRPRRRDNAPFTTSRSNLPSNKSVQVSFASPARHPPLQRAGISDKGPGHNKNNPGHVVADLSARTAPFVQNHRALPFEQNQLGAHKHNQYVSSNRDHVFVPSSVSYAEDSEGPLSERLRLEQEVTKDGIEKVSQAQILERLPPTKEDSEKFDETETLGRRSPAKDVPDPDFSSKRGSGNTESYYNEQTDSDNDQDLGVESDGDRLGRPHDRKPKLNNQELRSMASFAKAQGIDLMKQIEEQKRRQIEGEQEPVDIAKAEMEEMKKILQERRRSSDEYFVPTDTEGDSSPERDSKMKDYSFDRQLQKVSPESEVNQFDLIKIENPSTVLDWLRAADDSSNNIVVSEYRILSLLQAIKEGSAGIVSGSSPGLQDDWVPMERLREAERRSSASEEQIRQFEGLLNAVEDSGNDEQLRSVLSRSKTMERHFHHLKKFADDRHSELKKLHSLQDKDTLKTWRPYSGVTGVSPEKIRKDFQEHEHHKKRLMQVYSVYNELLKFLKIEHSKRVEAENRNQHLTSQIKRQTATLRKAEKVIKQSALSPLMPAEPYLFRHEMRSPSPMPSGMHTPRMESYLVQPSPFMRDHPSEAGEGDHDHFVHLDSENRGVPTLQRIKTPVRSNIIAATPSPHQTVTKQLTYDLALEQALSRNPSPEPGTVLSNSNLIAQNHKKEFEELERALIDEGKSRGFADVDLYSEKKVVGREETCWEYRHVHLDFIRPDQPRSASPSTSQGLETLNLHSLNTLPISKRTASPSRSDGVIFEENHSHPSTKFGSSRSVAGTDHGPREFCPLEIVADEHHRHQQQIKHGPSSFNPMRSTSAKEQESETSKKQIKVYRRIQSFPAKIADSFHSKICHDPSDVTSHAAVGTLEVESCDDETHDALDEMWVDVAKEELWSDAVREEDWADTADAHSDDVTKIKQTKKDDMALRGSDIDNQKKGGDYPSSRDPSVDAQRGQSAPDGNRAFDLRQRIAAVECGHAAQRLREQVKRRRWLLALQVFLLMVALLWSATWRGSVPPPT</sequence>
<feature type="coiled-coil region" evidence="1">
    <location>
        <begin position="529"/>
        <end position="556"/>
    </location>
</feature>
<feature type="compositionally biased region" description="Basic and acidic residues" evidence="2">
    <location>
        <begin position="927"/>
        <end position="961"/>
    </location>
</feature>
<feature type="region of interest" description="Disordered" evidence="2">
    <location>
        <begin position="155"/>
        <end position="247"/>
    </location>
</feature>
<keyword evidence="5" id="KW-1185">Reference proteome</keyword>
<keyword evidence="3" id="KW-0472">Membrane</keyword>
<feature type="region of interest" description="Disordered" evidence="2">
    <location>
        <begin position="291"/>
        <end position="318"/>
    </location>
</feature>
<name>A0A9D4ZMF2_ADICA</name>
<dbReference type="Proteomes" id="UP000886520">
    <property type="component" value="Chromosome 7"/>
</dbReference>
<evidence type="ECO:0000256" key="1">
    <source>
        <dbReference type="SAM" id="Coils"/>
    </source>
</evidence>
<keyword evidence="3" id="KW-0812">Transmembrane</keyword>
<reference evidence="4" key="1">
    <citation type="submission" date="2021-01" db="EMBL/GenBank/DDBJ databases">
        <title>Adiantum capillus-veneris genome.</title>
        <authorList>
            <person name="Fang Y."/>
            <person name="Liao Q."/>
        </authorList>
    </citation>
    <scope>NUCLEOTIDE SEQUENCE</scope>
    <source>
        <strain evidence="4">H3</strain>
        <tissue evidence="4">Leaf</tissue>
    </source>
</reference>
<accession>A0A9D4ZMF2</accession>
<feature type="region of interest" description="Disordered" evidence="2">
    <location>
        <begin position="927"/>
        <end position="983"/>
    </location>
</feature>
<feature type="compositionally biased region" description="Acidic residues" evidence="2">
    <location>
        <begin position="212"/>
        <end position="224"/>
    </location>
</feature>
<evidence type="ECO:0000313" key="4">
    <source>
        <dbReference type="EMBL" id="KAI5078085.1"/>
    </source>
</evidence>
<dbReference type="AlphaFoldDB" id="A0A9D4ZMF2"/>
<feature type="region of interest" description="Disordered" evidence="2">
    <location>
        <begin position="9"/>
        <end position="81"/>
    </location>
</feature>
<keyword evidence="3" id="KW-1133">Transmembrane helix</keyword>
<feature type="compositionally biased region" description="Polar residues" evidence="2">
    <location>
        <begin position="34"/>
        <end position="52"/>
    </location>
</feature>
<dbReference type="OrthoDB" id="1922025at2759"/>
<dbReference type="EMBL" id="JABFUD020000007">
    <property type="protein sequence ID" value="KAI5078085.1"/>
    <property type="molecule type" value="Genomic_DNA"/>
</dbReference>
<feature type="compositionally biased region" description="Basic and acidic residues" evidence="2">
    <location>
        <begin position="166"/>
        <end position="197"/>
    </location>
</feature>
<feature type="compositionally biased region" description="Polar residues" evidence="2">
    <location>
        <begin position="198"/>
        <end position="211"/>
    </location>
</feature>
<evidence type="ECO:0000313" key="5">
    <source>
        <dbReference type="Proteomes" id="UP000886520"/>
    </source>
</evidence>
<organism evidence="4 5">
    <name type="scientific">Adiantum capillus-veneris</name>
    <name type="common">Maidenhair fern</name>
    <dbReference type="NCBI Taxonomy" id="13818"/>
    <lineage>
        <taxon>Eukaryota</taxon>
        <taxon>Viridiplantae</taxon>
        <taxon>Streptophyta</taxon>
        <taxon>Embryophyta</taxon>
        <taxon>Tracheophyta</taxon>
        <taxon>Polypodiopsida</taxon>
        <taxon>Polypodiidae</taxon>
        <taxon>Polypodiales</taxon>
        <taxon>Pteridineae</taxon>
        <taxon>Pteridaceae</taxon>
        <taxon>Vittarioideae</taxon>
        <taxon>Adiantum</taxon>
    </lineage>
</organism>
<feature type="compositionally biased region" description="Basic and acidic residues" evidence="2">
    <location>
        <begin position="840"/>
        <end position="850"/>
    </location>
</feature>